<dbReference type="AlphaFoldDB" id="A0A7S4D096"/>
<feature type="domain" description="C2" evidence="1">
    <location>
        <begin position="1"/>
        <end position="113"/>
    </location>
</feature>
<organism evidence="2">
    <name type="scientific">Eutreptiella gymnastica</name>
    <dbReference type="NCBI Taxonomy" id="73025"/>
    <lineage>
        <taxon>Eukaryota</taxon>
        <taxon>Discoba</taxon>
        <taxon>Euglenozoa</taxon>
        <taxon>Euglenida</taxon>
        <taxon>Spirocuta</taxon>
        <taxon>Euglenophyceae</taxon>
        <taxon>Eutreptiales</taxon>
        <taxon>Eutreptiaceae</taxon>
        <taxon>Eutreptiella</taxon>
    </lineage>
</organism>
<gene>
    <name evidence="2" type="ORF">EGYM00163_LOCUS22822</name>
</gene>
<proteinExistence type="predicted"/>
<dbReference type="Gene3D" id="2.60.40.150">
    <property type="entry name" value="C2 domain"/>
    <property type="match status" value="1"/>
</dbReference>
<evidence type="ECO:0000259" key="1">
    <source>
        <dbReference type="PROSITE" id="PS50004"/>
    </source>
</evidence>
<dbReference type="Pfam" id="PF00168">
    <property type="entry name" value="C2"/>
    <property type="match status" value="1"/>
</dbReference>
<dbReference type="CDD" id="cd00030">
    <property type="entry name" value="C2"/>
    <property type="match status" value="1"/>
</dbReference>
<accession>A0A7S4D096</accession>
<protein>
    <recommendedName>
        <fullName evidence="1">C2 domain-containing protein</fullName>
    </recommendedName>
</protein>
<evidence type="ECO:0000313" key="2">
    <source>
        <dbReference type="EMBL" id="CAE0811674.1"/>
    </source>
</evidence>
<reference evidence="2" key="1">
    <citation type="submission" date="2021-01" db="EMBL/GenBank/DDBJ databases">
        <authorList>
            <person name="Corre E."/>
            <person name="Pelletier E."/>
            <person name="Niang G."/>
            <person name="Scheremetjew M."/>
            <person name="Finn R."/>
            <person name="Kale V."/>
            <person name="Holt S."/>
            <person name="Cochrane G."/>
            <person name="Meng A."/>
            <person name="Brown T."/>
            <person name="Cohen L."/>
        </authorList>
    </citation>
    <scope>NUCLEOTIDE SEQUENCE</scope>
    <source>
        <strain evidence="2">CCMP1594</strain>
    </source>
</reference>
<dbReference type="SUPFAM" id="SSF49562">
    <property type="entry name" value="C2 domain (Calcium/lipid-binding domain, CaLB)"/>
    <property type="match status" value="1"/>
</dbReference>
<dbReference type="InterPro" id="IPR035892">
    <property type="entry name" value="C2_domain_sf"/>
</dbReference>
<dbReference type="InterPro" id="IPR000008">
    <property type="entry name" value="C2_dom"/>
</dbReference>
<dbReference type="PROSITE" id="PS50004">
    <property type="entry name" value="C2"/>
    <property type="match status" value="1"/>
</dbReference>
<name>A0A7S4D096_9EUGL</name>
<sequence>MGKGKIYVRIGQATNLQDGKENYIKVGGKTMTLDGTEDTHFGQTEVAPSDADNHNFNKEFVFNFETAMFSSEKIFFYIMDDDRFSSDDEEGDCEFEYDDKEQFPPGQEVKLDIHFDVANRIEEMMGKKDTDLEVFVKVDWEEE</sequence>
<dbReference type="EMBL" id="HBJA01064667">
    <property type="protein sequence ID" value="CAE0811674.1"/>
    <property type="molecule type" value="Transcribed_RNA"/>
</dbReference>